<comment type="caution">
    <text evidence="1">The sequence shown here is derived from an EMBL/GenBank/DDBJ whole genome shotgun (WGS) entry which is preliminary data.</text>
</comment>
<protein>
    <submittedName>
        <fullName evidence="1">Uncharacterized protein</fullName>
    </submittedName>
</protein>
<name>A0AA38X259_9EURO</name>
<reference evidence="1" key="1">
    <citation type="submission" date="2022-10" db="EMBL/GenBank/DDBJ databases">
        <title>Culturing micro-colonial fungi from biological soil crusts in the Mojave desert and describing Neophaeococcomyces mojavensis, and introducing the new genera and species Taxawa tesnikishii.</title>
        <authorList>
            <person name="Kurbessoian T."/>
            <person name="Stajich J.E."/>
        </authorList>
    </citation>
    <scope>NUCLEOTIDE SEQUENCE</scope>
    <source>
        <strain evidence="1">TK_41</strain>
    </source>
</reference>
<organism evidence="1 2">
    <name type="scientific">Cladophialophora chaetospira</name>
    <dbReference type="NCBI Taxonomy" id="386627"/>
    <lineage>
        <taxon>Eukaryota</taxon>
        <taxon>Fungi</taxon>
        <taxon>Dikarya</taxon>
        <taxon>Ascomycota</taxon>
        <taxon>Pezizomycotina</taxon>
        <taxon>Eurotiomycetes</taxon>
        <taxon>Chaetothyriomycetidae</taxon>
        <taxon>Chaetothyriales</taxon>
        <taxon>Herpotrichiellaceae</taxon>
        <taxon>Cladophialophora</taxon>
    </lineage>
</organism>
<evidence type="ECO:0000313" key="2">
    <source>
        <dbReference type="Proteomes" id="UP001172673"/>
    </source>
</evidence>
<dbReference type="AlphaFoldDB" id="A0AA38X259"/>
<dbReference type="Proteomes" id="UP001172673">
    <property type="component" value="Unassembled WGS sequence"/>
</dbReference>
<gene>
    <name evidence="1" type="ORF">H2200_010090</name>
</gene>
<sequence length="246" mass="27429">MFKNPVLSRAPFSIRSSGLAQAIARAMISSIPPELMIEMFARVFASAPLIVKWDPQVFDKAILEVPGQQILDLALSCHKFCRESAGTLRTMICQYEARIADSPASNEYLRRVQDIILEDGHEAQVDLQMFPVLKTIVCRAGRVYSVSIPSSGSAMTSFPTSQTLVPYRNAVEAQLVSRMPAWLSDVMTNPNNKIDISVELMLDFDLPLTVQENSWDAGSEYPALKLSSRCRYHWKGGTISDICSYM</sequence>
<proteinExistence type="predicted"/>
<accession>A0AA38X259</accession>
<keyword evidence="2" id="KW-1185">Reference proteome</keyword>
<evidence type="ECO:0000313" key="1">
    <source>
        <dbReference type="EMBL" id="KAJ9605433.1"/>
    </source>
</evidence>
<dbReference type="EMBL" id="JAPDRK010000016">
    <property type="protein sequence ID" value="KAJ9605433.1"/>
    <property type="molecule type" value="Genomic_DNA"/>
</dbReference>